<keyword evidence="2 7" id="KW-0240">DNA-directed RNA polymerase</keyword>
<dbReference type="PANTHER" id="PTHR11239">
    <property type="entry name" value="DNA-DIRECTED RNA POLYMERASE"/>
    <property type="match status" value="1"/>
</dbReference>
<evidence type="ECO:0000259" key="11">
    <source>
        <dbReference type="PROSITE" id="PS51133"/>
    </source>
</evidence>
<evidence type="ECO:0000256" key="10">
    <source>
        <dbReference type="RuleBase" id="RU003474"/>
    </source>
</evidence>
<feature type="binding site" evidence="8">
    <location>
        <position position="108"/>
    </location>
    <ligand>
        <name>Zn(2+)</name>
        <dbReference type="ChEBI" id="CHEBI:29105"/>
        <label>2</label>
    </ligand>
</feature>
<keyword evidence="7 10" id="KW-0804">Transcription</keyword>
<comment type="subcellular location">
    <subcellularLocation>
        <location evidence="1 7">Nucleus</location>
    </subcellularLocation>
</comment>
<feature type="zinc finger region" description="C4-type" evidence="9">
    <location>
        <begin position="10"/>
        <end position="35"/>
    </location>
</feature>
<evidence type="ECO:0000256" key="7">
    <source>
        <dbReference type="PIRNR" id="PIRNR005586"/>
    </source>
</evidence>
<dbReference type="SUPFAM" id="SSF57783">
    <property type="entry name" value="Zinc beta-ribbon"/>
    <property type="match status" value="1"/>
</dbReference>
<sequence length="115" mass="13203">MKMSMAMEFCPNCGILLGLEAASGNRKTRFFCPACPYVCPINDKIVRKAVLVRKEVEPIFGADDMKYAPKTTANCPRCHHGEAYFRQMQIRSADEPMTSFYKCCNENCKFNWRDD</sequence>
<evidence type="ECO:0000256" key="1">
    <source>
        <dbReference type="ARBA" id="ARBA00004123"/>
    </source>
</evidence>
<dbReference type="AlphaFoldDB" id="A0ABD0UQB8"/>
<evidence type="ECO:0000313" key="12">
    <source>
        <dbReference type="EMBL" id="KAL0914834.1"/>
    </source>
</evidence>
<dbReference type="Proteomes" id="UP001552299">
    <property type="component" value="Unassembled WGS sequence"/>
</dbReference>
<dbReference type="InterPro" id="IPR034014">
    <property type="entry name" value="Zn_ribbon_RPC11_C"/>
</dbReference>
<organism evidence="12 13">
    <name type="scientific">Dendrobium thyrsiflorum</name>
    <name type="common">Pinecone-like raceme dendrobium</name>
    <name type="synonym">Orchid</name>
    <dbReference type="NCBI Taxonomy" id="117978"/>
    <lineage>
        <taxon>Eukaryota</taxon>
        <taxon>Viridiplantae</taxon>
        <taxon>Streptophyta</taxon>
        <taxon>Embryophyta</taxon>
        <taxon>Tracheophyta</taxon>
        <taxon>Spermatophyta</taxon>
        <taxon>Magnoliopsida</taxon>
        <taxon>Liliopsida</taxon>
        <taxon>Asparagales</taxon>
        <taxon>Orchidaceae</taxon>
        <taxon>Epidendroideae</taxon>
        <taxon>Malaxideae</taxon>
        <taxon>Dendrobiinae</taxon>
        <taxon>Dendrobium</taxon>
    </lineage>
</organism>
<keyword evidence="3 8" id="KW-0479">Metal-binding</keyword>
<keyword evidence="13" id="KW-1185">Reference proteome</keyword>
<gene>
    <name evidence="12" type="ORF">M5K25_015218</name>
</gene>
<comment type="similarity">
    <text evidence="7 10">Belongs to the archaeal rpoM/eukaryotic RPA12/RPB9/RPC11 RNA polymerase family.</text>
</comment>
<feature type="binding site" evidence="8">
    <location>
        <position position="35"/>
    </location>
    <ligand>
        <name>Zn(2+)</name>
        <dbReference type="ChEBI" id="CHEBI:29105"/>
        <label>1</label>
    </ligand>
</feature>
<feature type="binding site" evidence="8">
    <location>
        <position position="103"/>
    </location>
    <ligand>
        <name>Zn(2+)</name>
        <dbReference type="ChEBI" id="CHEBI:29105"/>
        <label>2</label>
    </ligand>
</feature>
<evidence type="ECO:0000256" key="8">
    <source>
        <dbReference type="PIRSR" id="PIRSR005586-1"/>
    </source>
</evidence>
<proteinExistence type="inferred from homology"/>
<comment type="function">
    <text evidence="7">DNA-dependent RNA polymerase catalyzes the transcription of DNA into RNA using the four ribonucleoside triphosphates as substrates.</text>
</comment>
<feature type="domain" description="TFIIS-type" evidence="11">
    <location>
        <begin position="71"/>
        <end position="113"/>
    </location>
</feature>
<keyword evidence="5 8" id="KW-0862">Zinc</keyword>
<reference evidence="12 13" key="1">
    <citation type="journal article" date="2024" name="Plant Biotechnol. J.">
        <title>Dendrobium thyrsiflorum genome and its molecular insights into genes involved in important horticultural traits.</title>
        <authorList>
            <person name="Chen B."/>
            <person name="Wang J.Y."/>
            <person name="Zheng P.J."/>
            <person name="Li K.L."/>
            <person name="Liang Y.M."/>
            <person name="Chen X.F."/>
            <person name="Zhang C."/>
            <person name="Zhao X."/>
            <person name="He X."/>
            <person name="Zhang G.Q."/>
            <person name="Liu Z.J."/>
            <person name="Xu Q."/>
        </authorList>
    </citation>
    <scope>NUCLEOTIDE SEQUENCE [LARGE SCALE GENOMIC DNA]</scope>
    <source>
        <strain evidence="12">GZMU011</strain>
    </source>
</reference>
<name>A0ABD0UQB8_DENTH</name>
<dbReference type="GO" id="GO:0000428">
    <property type="term" value="C:DNA-directed RNA polymerase complex"/>
    <property type="evidence" value="ECO:0007669"/>
    <property type="project" value="UniProtKB-KW"/>
</dbReference>
<accession>A0ABD0UQB8</accession>
<evidence type="ECO:0000256" key="4">
    <source>
        <dbReference type="ARBA" id="ARBA00022771"/>
    </source>
</evidence>
<evidence type="ECO:0000256" key="5">
    <source>
        <dbReference type="ARBA" id="ARBA00022833"/>
    </source>
</evidence>
<dbReference type="Pfam" id="PF01096">
    <property type="entry name" value="Zn_ribbon_TFIIS"/>
    <property type="match status" value="1"/>
</dbReference>
<evidence type="ECO:0000256" key="2">
    <source>
        <dbReference type="ARBA" id="ARBA00022478"/>
    </source>
</evidence>
<dbReference type="PROSITE" id="PS51133">
    <property type="entry name" value="ZF_TFIIS_2"/>
    <property type="match status" value="1"/>
</dbReference>
<dbReference type="GO" id="GO:0008270">
    <property type="term" value="F:zinc ion binding"/>
    <property type="evidence" value="ECO:0007669"/>
    <property type="project" value="UniProtKB-KW"/>
</dbReference>
<feature type="binding site" evidence="8">
    <location>
        <position position="32"/>
    </location>
    <ligand>
        <name>Zn(2+)</name>
        <dbReference type="ChEBI" id="CHEBI:29105"/>
        <label>1</label>
    </ligand>
</feature>
<dbReference type="GO" id="GO:0005634">
    <property type="term" value="C:nucleus"/>
    <property type="evidence" value="ECO:0007669"/>
    <property type="project" value="UniProtKB-SubCell"/>
</dbReference>
<protein>
    <recommendedName>
        <fullName evidence="7">DNA-directed RNA polymerase subunit</fullName>
    </recommendedName>
</protein>
<dbReference type="EMBL" id="JANQDX010000012">
    <property type="protein sequence ID" value="KAL0914834.1"/>
    <property type="molecule type" value="Genomic_DNA"/>
</dbReference>
<evidence type="ECO:0000313" key="13">
    <source>
        <dbReference type="Proteomes" id="UP001552299"/>
    </source>
</evidence>
<feature type="binding site" evidence="8">
    <location>
        <position position="78"/>
    </location>
    <ligand>
        <name>Zn(2+)</name>
        <dbReference type="ChEBI" id="CHEBI:29105"/>
        <label>2</label>
    </ligand>
</feature>
<comment type="caution">
    <text evidence="12">The sequence shown here is derived from an EMBL/GenBank/DDBJ whole genome shotgun (WGS) entry which is preliminary data.</text>
</comment>
<dbReference type="PROSITE" id="PS00466">
    <property type="entry name" value="ZF_TFIIS_1"/>
    <property type="match status" value="1"/>
</dbReference>
<dbReference type="InterPro" id="IPR001222">
    <property type="entry name" value="Znf_TFIIS"/>
</dbReference>
<dbReference type="SMART" id="SM00661">
    <property type="entry name" value="RPOL9"/>
    <property type="match status" value="1"/>
</dbReference>
<dbReference type="PIRSF" id="PIRSF005586">
    <property type="entry name" value="RNApol_RpoM"/>
    <property type="match status" value="1"/>
</dbReference>
<dbReference type="Gene3D" id="2.20.25.10">
    <property type="match status" value="1"/>
</dbReference>
<evidence type="ECO:0000256" key="6">
    <source>
        <dbReference type="ARBA" id="ARBA00023242"/>
    </source>
</evidence>
<feature type="binding site" evidence="8">
    <location>
        <position position="13"/>
    </location>
    <ligand>
        <name>Zn(2+)</name>
        <dbReference type="ChEBI" id="CHEBI:29105"/>
        <label>1</label>
    </ligand>
</feature>
<dbReference type="InterPro" id="IPR001529">
    <property type="entry name" value="Zn_ribbon_RPB9"/>
</dbReference>
<dbReference type="CDD" id="cd10509">
    <property type="entry name" value="Zn-ribbon_RPC11"/>
    <property type="match status" value="1"/>
</dbReference>
<evidence type="ECO:0000256" key="3">
    <source>
        <dbReference type="ARBA" id="ARBA00022723"/>
    </source>
</evidence>
<dbReference type="SMART" id="SM00440">
    <property type="entry name" value="ZnF_C2C2"/>
    <property type="match status" value="1"/>
</dbReference>
<keyword evidence="6 7" id="KW-0539">Nucleus</keyword>
<feature type="binding site" evidence="8">
    <location>
        <position position="75"/>
    </location>
    <ligand>
        <name>Zn(2+)</name>
        <dbReference type="ChEBI" id="CHEBI:29105"/>
        <label>2</label>
    </ligand>
</feature>
<dbReference type="InterPro" id="IPR012164">
    <property type="entry name" value="Rpa12/Rpb9/Rpc10/TFS"/>
</dbReference>
<keyword evidence="4 9" id="KW-0863">Zinc-finger</keyword>
<evidence type="ECO:0000256" key="9">
    <source>
        <dbReference type="PIRSR" id="PIRSR005586-2"/>
    </source>
</evidence>
<feature type="binding site" evidence="8">
    <location>
        <position position="10"/>
    </location>
    <ligand>
        <name>Zn(2+)</name>
        <dbReference type="ChEBI" id="CHEBI:29105"/>
        <label>1</label>
    </ligand>
</feature>
<dbReference type="PANTHER" id="PTHR11239:SF12">
    <property type="entry name" value="DNA-DIRECTED RNA POLYMERASE III SUBUNIT RPC10"/>
    <property type="match status" value="1"/>
</dbReference>